<dbReference type="GO" id="GO:0005743">
    <property type="term" value="C:mitochondrial inner membrane"/>
    <property type="evidence" value="ECO:0007669"/>
    <property type="project" value="UniProtKB-SubCell"/>
</dbReference>
<dbReference type="GeneID" id="24919668"/>
<evidence type="ECO:0000256" key="6">
    <source>
        <dbReference type="ARBA" id="ARBA00022786"/>
    </source>
</evidence>
<dbReference type="SMART" id="SM00563">
    <property type="entry name" value="PlsC"/>
    <property type="match status" value="1"/>
</dbReference>
<dbReference type="SUPFAM" id="SSF69593">
    <property type="entry name" value="Glycerol-3-phosphate (1)-acyltransferase"/>
    <property type="match status" value="1"/>
</dbReference>
<keyword evidence="10" id="KW-0496">Mitochondrion</keyword>
<dbReference type="InterPro" id="IPR005375">
    <property type="entry name" value="UFM1"/>
</dbReference>
<keyword evidence="4" id="KW-1017">Isopeptide bond</keyword>
<keyword evidence="9" id="KW-0443">Lipid metabolism</keyword>
<dbReference type="GO" id="GO:0008374">
    <property type="term" value="F:O-acyltransferase activity"/>
    <property type="evidence" value="ECO:0007669"/>
    <property type="project" value="TreeGrafter"/>
</dbReference>
<comment type="similarity">
    <text evidence="2">Belongs to the UFM1 family.</text>
</comment>
<evidence type="ECO:0000256" key="8">
    <source>
        <dbReference type="ARBA" id="ARBA00022792"/>
    </source>
</evidence>
<name>D8M3B1_BLAHO</name>
<comment type="similarity">
    <text evidence="3 15">Belongs to the taffazin family.</text>
</comment>
<evidence type="ECO:0000313" key="17">
    <source>
        <dbReference type="EMBL" id="CBK22384.2"/>
    </source>
</evidence>
<accession>D8M3B1</accession>
<dbReference type="GO" id="GO:0071569">
    <property type="term" value="P:protein ufmylation"/>
    <property type="evidence" value="ECO:0007669"/>
    <property type="project" value="InterPro"/>
</dbReference>
<evidence type="ECO:0000256" key="12">
    <source>
        <dbReference type="ARBA" id="ARBA00023315"/>
    </source>
</evidence>
<keyword evidence="7" id="KW-1000">Mitochondrion outer membrane</keyword>
<dbReference type="PANTHER" id="PTHR12497">
    <property type="entry name" value="TAZ PROTEIN TAFAZZIN"/>
    <property type="match status" value="1"/>
</dbReference>
<evidence type="ECO:0000256" key="7">
    <source>
        <dbReference type="ARBA" id="ARBA00022787"/>
    </source>
</evidence>
<proteinExistence type="inferred from homology"/>
<dbReference type="PRINTS" id="PR00979">
    <property type="entry name" value="TAFAZZIN"/>
</dbReference>
<dbReference type="Pfam" id="PF01553">
    <property type="entry name" value="Acyltransferase"/>
    <property type="match status" value="1"/>
</dbReference>
<dbReference type="RefSeq" id="XP_012896432.1">
    <property type="nucleotide sequence ID" value="XM_013040978.1"/>
</dbReference>
<protein>
    <recommendedName>
        <fullName evidence="15">Tafazzin family protein</fullName>
    </recommendedName>
</protein>
<evidence type="ECO:0000256" key="15">
    <source>
        <dbReference type="RuleBase" id="RU365062"/>
    </source>
</evidence>
<keyword evidence="11" id="KW-0472">Membrane</keyword>
<dbReference type="SUPFAM" id="SSF54236">
    <property type="entry name" value="Ubiquitin-like"/>
    <property type="match status" value="1"/>
</dbReference>
<comment type="catalytic activity">
    <reaction evidence="14">
        <text>1'-[1,2-diacyl-sn-glycero-3-phospho],3'-[1-acyl-sn-glycero-3-phospho]-glycerol + a 1,2-diacyl-sn-glycero-3-phosphocholine = a cardiolipin + a 1-acyl-sn-glycero-3-phosphocholine</text>
        <dbReference type="Rhea" id="RHEA:33731"/>
        <dbReference type="ChEBI" id="CHEBI:57643"/>
        <dbReference type="ChEBI" id="CHEBI:58168"/>
        <dbReference type="ChEBI" id="CHEBI:62237"/>
        <dbReference type="ChEBI" id="CHEBI:64743"/>
    </reaction>
    <physiologicalReaction direction="left-to-right" evidence="14">
        <dbReference type="Rhea" id="RHEA:33732"/>
    </physiologicalReaction>
    <physiologicalReaction direction="right-to-left" evidence="14">
        <dbReference type="Rhea" id="RHEA:33733"/>
    </physiologicalReaction>
</comment>
<keyword evidence="18" id="KW-1185">Reference proteome</keyword>
<dbReference type="Gene3D" id="3.10.20.90">
    <property type="entry name" value="Phosphatidylinositol 3-kinase Catalytic Subunit, Chain A, domain 1"/>
    <property type="match status" value="1"/>
</dbReference>
<evidence type="ECO:0000256" key="14">
    <source>
        <dbReference type="ARBA" id="ARBA00047906"/>
    </source>
</evidence>
<dbReference type="InterPro" id="IPR002123">
    <property type="entry name" value="Plipid/glycerol_acylTrfase"/>
</dbReference>
<feature type="domain" description="Phospholipid/glycerol acyltransferase" evidence="16">
    <location>
        <begin position="103"/>
        <end position="270"/>
    </location>
</feature>
<gene>
    <name evidence="17" type="ORF">GSBLH_T00002505001</name>
</gene>
<dbReference type="InterPro" id="IPR000872">
    <property type="entry name" value="Tafazzin"/>
</dbReference>
<evidence type="ECO:0000259" key="16">
    <source>
        <dbReference type="SMART" id="SM00563"/>
    </source>
</evidence>
<evidence type="ECO:0000256" key="11">
    <source>
        <dbReference type="ARBA" id="ARBA00023136"/>
    </source>
</evidence>
<organism evidence="17">
    <name type="scientific">Blastocystis hominis</name>
    <dbReference type="NCBI Taxonomy" id="12968"/>
    <lineage>
        <taxon>Eukaryota</taxon>
        <taxon>Sar</taxon>
        <taxon>Stramenopiles</taxon>
        <taxon>Bigyra</taxon>
        <taxon>Opalozoa</taxon>
        <taxon>Opalinata</taxon>
        <taxon>Blastocystidae</taxon>
        <taxon>Blastocystis</taxon>
    </lineage>
</organism>
<evidence type="ECO:0000256" key="9">
    <source>
        <dbReference type="ARBA" id="ARBA00023098"/>
    </source>
</evidence>
<evidence type="ECO:0000313" key="18">
    <source>
        <dbReference type="Proteomes" id="UP000008312"/>
    </source>
</evidence>
<dbReference type="AlphaFoldDB" id="D8M3B1"/>
<keyword evidence="12" id="KW-0012">Acyltransferase</keyword>
<dbReference type="EMBL" id="FN668650">
    <property type="protein sequence ID" value="CBK22384.2"/>
    <property type="molecule type" value="Genomic_DNA"/>
</dbReference>
<sequence>MLAPLKTAVVASPIIGLAALNGIFGYRCRQYMGKDRPKEIANRIDPRICSSEEESLLLKSVRAADIFAVRWAMKYLLHVRNRVHHYNLLRLFSAIDRPKGVGLLTVCNHVSTLDSASIVPSIIPLRNMLTSRNCGFWNLAAEEIMFCTPLKNMISSLVKVMPIDRNGGVFQPALSDFTERVTRGDWVHMFPEGRTYQDQLKSCRDSLGRRVRKSGRAAPPGRDLGPMKWGVGKVIFDAITKNSRGDEAFGFANGVNGGKLIVLPYYHLNMERILPEDEDLKLISNFPRTGADVYCMIGEPVDFSDLVCVFYKRIGEMEEGEEKRKVQYECYKAITDRLEQVGIGGWGSMERRWRDVCLVTICLSGKVSFKITLTSDPKLPYKIISIPESAPFLAVLKFAAQQCNYYKWQDIHCVVEWIDGSGINPQQTAGTVFLKYGSELRLIPRDRVGGL</sequence>
<reference evidence="17" key="1">
    <citation type="submission" date="2010-02" db="EMBL/GenBank/DDBJ databases">
        <title>Sequencing and annotation of the Blastocystis hominis genome.</title>
        <authorList>
            <person name="Wincker P."/>
        </authorList>
    </citation>
    <scope>NUCLEOTIDE SEQUENCE</scope>
    <source>
        <strain evidence="17">Singapore isolate B</strain>
    </source>
</reference>
<dbReference type="CDD" id="cd07989">
    <property type="entry name" value="LPLAT_AGPAT-like"/>
    <property type="match status" value="1"/>
</dbReference>
<keyword evidence="6" id="KW-0833">Ubl conjugation pathway</keyword>
<evidence type="ECO:0000256" key="10">
    <source>
        <dbReference type="ARBA" id="ARBA00023128"/>
    </source>
</evidence>
<dbReference type="InParanoid" id="D8M3B1"/>
<evidence type="ECO:0000256" key="3">
    <source>
        <dbReference type="ARBA" id="ARBA00010524"/>
    </source>
</evidence>
<evidence type="ECO:0000256" key="1">
    <source>
        <dbReference type="ARBA" id="ARBA00004137"/>
    </source>
</evidence>
<keyword evidence="5" id="KW-0808">Transferase</keyword>
<dbReference type="OrthoDB" id="284357at2759"/>
<dbReference type="GO" id="GO:0005741">
    <property type="term" value="C:mitochondrial outer membrane"/>
    <property type="evidence" value="ECO:0007669"/>
    <property type="project" value="UniProtKB-SubCell"/>
</dbReference>
<dbReference type="Pfam" id="PF03671">
    <property type="entry name" value="Ufm1"/>
    <property type="match status" value="1"/>
</dbReference>
<dbReference type="GO" id="GO:0006644">
    <property type="term" value="P:phospholipid metabolic process"/>
    <property type="evidence" value="ECO:0007669"/>
    <property type="project" value="InterPro"/>
</dbReference>
<evidence type="ECO:0000256" key="2">
    <source>
        <dbReference type="ARBA" id="ARBA00010230"/>
    </source>
</evidence>
<comment type="subcellular location">
    <subcellularLocation>
        <location evidence="1">Mitochondrion inner membrane</location>
        <topology evidence="1">Peripheral membrane protein</topology>
        <orientation evidence="1">Intermembrane side</orientation>
    </subcellularLocation>
    <subcellularLocation>
        <location evidence="13">Mitochondrion outer membrane</location>
        <topology evidence="13">Peripheral membrane protein</topology>
        <orientation evidence="13">Intermembrane side</orientation>
    </subcellularLocation>
</comment>
<dbReference type="PANTHER" id="PTHR12497:SF0">
    <property type="entry name" value="TAFAZZIN"/>
    <property type="match status" value="1"/>
</dbReference>
<evidence type="ECO:0000256" key="4">
    <source>
        <dbReference type="ARBA" id="ARBA00022499"/>
    </source>
</evidence>
<keyword evidence="8" id="KW-0999">Mitochondrion inner membrane</keyword>
<dbReference type="InterPro" id="IPR029071">
    <property type="entry name" value="Ubiquitin-like_domsf"/>
</dbReference>
<evidence type="ECO:0000256" key="5">
    <source>
        <dbReference type="ARBA" id="ARBA00022679"/>
    </source>
</evidence>
<evidence type="ECO:0000256" key="13">
    <source>
        <dbReference type="ARBA" id="ARBA00024323"/>
    </source>
</evidence>
<dbReference type="Proteomes" id="UP000008312">
    <property type="component" value="Unassembled WGS sequence"/>
</dbReference>